<dbReference type="AlphaFoldDB" id="A0A6S7KP96"/>
<dbReference type="Pfam" id="PF00078">
    <property type="entry name" value="RVT_1"/>
    <property type="match status" value="1"/>
</dbReference>
<dbReference type="OrthoDB" id="6147677at2759"/>
<dbReference type="PANTHER" id="PTHR37984">
    <property type="entry name" value="PROTEIN CBG26694"/>
    <property type="match status" value="1"/>
</dbReference>
<sequence>MVVVEIPNGKLRICLDPKHLNKAIKREHFQLPTIGDTYITTRMANAKWFSKLDANHGYWQIPLDEDSQLLTAFNTPFGRYCYTCTPFGIISAQE</sequence>
<dbReference type="EMBL" id="CACRXK020043640">
    <property type="protein sequence ID" value="CAB4045948.1"/>
    <property type="molecule type" value="Genomic_DNA"/>
</dbReference>
<dbReference type="InterPro" id="IPR050951">
    <property type="entry name" value="Retrovirus_Pol_polyprotein"/>
</dbReference>
<dbReference type="InterPro" id="IPR043128">
    <property type="entry name" value="Rev_trsase/Diguanyl_cyclase"/>
</dbReference>
<dbReference type="PANTHER" id="PTHR37984:SF7">
    <property type="entry name" value="INTEGRASE CATALYTIC DOMAIN-CONTAINING PROTEIN"/>
    <property type="match status" value="1"/>
</dbReference>
<proteinExistence type="predicted"/>
<evidence type="ECO:0000313" key="2">
    <source>
        <dbReference type="EMBL" id="CAB4045948.1"/>
    </source>
</evidence>
<name>A0A6S7KP96_PARCT</name>
<protein>
    <recommendedName>
        <fullName evidence="1">Reverse transcriptase domain-containing protein</fullName>
    </recommendedName>
</protein>
<dbReference type="Gene3D" id="3.10.10.10">
    <property type="entry name" value="HIV Type 1 Reverse Transcriptase, subunit A, domain 1"/>
    <property type="match status" value="1"/>
</dbReference>
<dbReference type="InterPro" id="IPR043502">
    <property type="entry name" value="DNA/RNA_pol_sf"/>
</dbReference>
<dbReference type="Gene3D" id="3.30.70.270">
    <property type="match status" value="1"/>
</dbReference>
<dbReference type="InterPro" id="IPR000477">
    <property type="entry name" value="RT_dom"/>
</dbReference>
<reference evidence="2" key="1">
    <citation type="submission" date="2020-04" db="EMBL/GenBank/DDBJ databases">
        <authorList>
            <person name="Alioto T."/>
            <person name="Alioto T."/>
            <person name="Gomez Garrido J."/>
        </authorList>
    </citation>
    <scope>NUCLEOTIDE SEQUENCE</scope>
    <source>
        <strain evidence="2">A484AB</strain>
    </source>
</reference>
<keyword evidence="3" id="KW-1185">Reference proteome</keyword>
<dbReference type="SUPFAM" id="SSF56672">
    <property type="entry name" value="DNA/RNA polymerases"/>
    <property type="match status" value="1"/>
</dbReference>
<feature type="non-terminal residue" evidence="2">
    <location>
        <position position="94"/>
    </location>
</feature>
<evidence type="ECO:0000259" key="1">
    <source>
        <dbReference type="Pfam" id="PF00078"/>
    </source>
</evidence>
<dbReference type="CDD" id="cd01647">
    <property type="entry name" value="RT_LTR"/>
    <property type="match status" value="1"/>
</dbReference>
<gene>
    <name evidence="2" type="ORF">PACLA_8A047386</name>
</gene>
<organism evidence="2 3">
    <name type="scientific">Paramuricea clavata</name>
    <name type="common">Red gorgonian</name>
    <name type="synonym">Violescent sea-whip</name>
    <dbReference type="NCBI Taxonomy" id="317549"/>
    <lineage>
        <taxon>Eukaryota</taxon>
        <taxon>Metazoa</taxon>
        <taxon>Cnidaria</taxon>
        <taxon>Anthozoa</taxon>
        <taxon>Octocorallia</taxon>
        <taxon>Malacalcyonacea</taxon>
        <taxon>Plexauridae</taxon>
        <taxon>Paramuricea</taxon>
    </lineage>
</organism>
<accession>A0A6S7KP96</accession>
<dbReference type="Proteomes" id="UP001152795">
    <property type="component" value="Unassembled WGS sequence"/>
</dbReference>
<comment type="caution">
    <text evidence="2">The sequence shown here is derived from an EMBL/GenBank/DDBJ whole genome shotgun (WGS) entry which is preliminary data.</text>
</comment>
<evidence type="ECO:0000313" key="3">
    <source>
        <dbReference type="Proteomes" id="UP001152795"/>
    </source>
</evidence>
<feature type="domain" description="Reverse transcriptase" evidence="1">
    <location>
        <begin position="8"/>
        <end position="91"/>
    </location>
</feature>